<sequence length="499" mass="57494">MNSIVIVCDTLRRDHCGPYHLGRPLNQVTSAEQQDWVIPTPNMDRLAEKGIVFDNAYCGSTPCMPARRDIYTGRYEFLERGWGPLEEDDLDLPRQISGPPNQSMSEQLKNGNPVSYFITDHFHMWEQGAGNYHMGYTGFEFIRGHEADAWRTDPVEFPCPDSERVTKLERHFRNVHLTRKSEEDYFCAQMFSKASEWLEANYTHKDFYLHLDCFDPHEPWDPPEEYVKMFDPRGYDVDRFIPQAPYDEWRNHMNEDQLKHVQACYAANVVLVDKWLGKLLDKMDELDLWSNTMLVFTTDHGTYNGDLGRTGKLQTHQYDAVSHIPFIVAYPHGGQGTRRNQLAQLVDIYPTVLRATGKACPPDRHGLDLTPVFEDEAAHLRDYAISGMFGKSVTVTDGRWVLHQSPNADNQPLYWHGTCLAKFIPYDLGPYRDGVRAVTDCASWPTPTWLSDKKLDPSEHNNLVDREPEQAARLRQALKETLITLKAPTEQFARLGLRD</sequence>
<dbReference type="PANTHER" id="PTHR42693:SF53">
    <property type="entry name" value="ENDO-4-O-SULFATASE"/>
    <property type="match status" value="1"/>
</dbReference>
<dbReference type="KEGG" id="cheb:HH215_34205"/>
<proteinExistence type="inferred from homology"/>
<accession>A0A7Z2VRK4</accession>
<dbReference type="Proteomes" id="UP000502248">
    <property type="component" value="Chromosome"/>
</dbReference>
<organism evidence="4 5">
    <name type="scientific">Cohnella herbarum</name>
    <dbReference type="NCBI Taxonomy" id="2728023"/>
    <lineage>
        <taxon>Bacteria</taxon>
        <taxon>Bacillati</taxon>
        <taxon>Bacillota</taxon>
        <taxon>Bacilli</taxon>
        <taxon>Bacillales</taxon>
        <taxon>Paenibacillaceae</taxon>
        <taxon>Cohnella</taxon>
    </lineage>
</organism>
<evidence type="ECO:0000256" key="1">
    <source>
        <dbReference type="ARBA" id="ARBA00008779"/>
    </source>
</evidence>
<dbReference type="PANTHER" id="PTHR42693">
    <property type="entry name" value="ARYLSULFATASE FAMILY MEMBER"/>
    <property type="match status" value="1"/>
</dbReference>
<dbReference type="RefSeq" id="WP_169283994.1">
    <property type="nucleotide sequence ID" value="NZ_CP051680.1"/>
</dbReference>
<dbReference type="Gene3D" id="3.40.720.10">
    <property type="entry name" value="Alkaline Phosphatase, subunit A"/>
    <property type="match status" value="1"/>
</dbReference>
<dbReference type="AlphaFoldDB" id="A0A7Z2VRK4"/>
<dbReference type="EMBL" id="CP051680">
    <property type="protein sequence ID" value="QJD87752.1"/>
    <property type="molecule type" value="Genomic_DNA"/>
</dbReference>
<dbReference type="InterPro" id="IPR017850">
    <property type="entry name" value="Alkaline_phosphatase_core_sf"/>
</dbReference>
<protein>
    <submittedName>
        <fullName evidence="4">Sulfatase</fullName>
    </submittedName>
</protein>
<keyword evidence="5" id="KW-1185">Reference proteome</keyword>
<reference evidence="4 5" key="1">
    <citation type="submission" date="2020-04" db="EMBL/GenBank/DDBJ databases">
        <title>Genome sequencing of novel species.</title>
        <authorList>
            <person name="Heo J."/>
            <person name="Kim S.-J."/>
            <person name="Kim J.-S."/>
            <person name="Hong S.-B."/>
            <person name="Kwon S.-W."/>
        </authorList>
    </citation>
    <scope>NUCLEOTIDE SEQUENCE [LARGE SCALE GENOMIC DNA]</scope>
    <source>
        <strain evidence="4 5">MFER-1</strain>
    </source>
</reference>
<dbReference type="Pfam" id="PF00884">
    <property type="entry name" value="Sulfatase"/>
    <property type="match status" value="1"/>
</dbReference>
<feature type="domain" description="Sulfatase N-terminal" evidence="3">
    <location>
        <begin position="2"/>
        <end position="357"/>
    </location>
</feature>
<dbReference type="InterPro" id="IPR000917">
    <property type="entry name" value="Sulfatase_N"/>
</dbReference>
<evidence type="ECO:0000313" key="4">
    <source>
        <dbReference type="EMBL" id="QJD87752.1"/>
    </source>
</evidence>
<comment type="similarity">
    <text evidence="1">Belongs to the sulfatase family.</text>
</comment>
<evidence type="ECO:0000313" key="5">
    <source>
        <dbReference type="Proteomes" id="UP000502248"/>
    </source>
</evidence>
<gene>
    <name evidence="4" type="ORF">HH215_34205</name>
</gene>
<dbReference type="InterPro" id="IPR050738">
    <property type="entry name" value="Sulfatase"/>
</dbReference>
<dbReference type="SUPFAM" id="SSF53649">
    <property type="entry name" value="Alkaline phosphatase-like"/>
    <property type="match status" value="1"/>
</dbReference>
<dbReference type="CDD" id="cd16148">
    <property type="entry name" value="sulfatase_like"/>
    <property type="match status" value="1"/>
</dbReference>
<keyword evidence="2" id="KW-0378">Hydrolase</keyword>
<dbReference type="GO" id="GO:0004065">
    <property type="term" value="F:arylsulfatase activity"/>
    <property type="evidence" value="ECO:0007669"/>
    <property type="project" value="TreeGrafter"/>
</dbReference>
<evidence type="ECO:0000259" key="3">
    <source>
        <dbReference type="Pfam" id="PF00884"/>
    </source>
</evidence>
<name>A0A7Z2VRK4_9BACL</name>
<evidence type="ECO:0000256" key="2">
    <source>
        <dbReference type="ARBA" id="ARBA00022801"/>
    </source>
</evidence>